<dbReference type="OrthoDB" id="10249309at2759"/>
<dbReference type="STRING" id="1344418.A0A1D2VR22"/>
<dbReference type="RefSeq" id="XP_020050361.1">
    <property type="nucleotide sequence ID" value="XM_020190218.1"/>
</dbReference>
<evidence type="ECO:0000256" key="6">
    <source>
        <dbReference type="ARBA" id="ARBA00044208"/>
    </source>
</evidence>
<dbReference type="GO" id="GO:1903833">
    <property type="term" value="P:positive regulation of cellular response to amino acid starvation"/>
    <property type="evidence" value="ECO:0007669"/>
    <property type="project" value="EnsemblFungi"/>
</dbReference>
<evidence type="ECO:0000256" key="3">
    <source>
        <dbReference type="ARBA" id="ARBA00022490"/>
    </source>
</evidence>
<accession>A0A1D2VR22</accession>
<dbReference type="InterPro" id="IPR051501">
    <property type="entry name" value="eIF2B_alpha/beta/delta"/>
</dbReference>
<proteinExistence type="inferred from homology"/>
<keyword evidence="3" id="KW-0963">Cytoplasm</keyword>
<evidence type="ECO:0000256" key="5">
    <source>
        <dbReference type="ARBA" id="ARBA00022917"/>
    </source>
</evidence>
<evidence type="ECO:0000313" key="10">
    <source>
        <dbReference type="EMBL" id="ODV64054.1"/>
    </source>
</evidence>
<comment type="similarity">
    <text evidence="2 9">Belongs to the eIF-2B alpha/beta/delta subunits family.</text>
</comment>
<dbReference type="SUPFAM" id="SSF100950">
    <property type="entry name" value="NagB/RpiA/CoA transferase-like"/>
    <property type="match status" value="1"/>
</dbReference>
<evidence type="ECO:0000256" key="9">
    <source>
        <dbReference type="RuleBase" id="RU003814"/>
    </source>
</evidence>
<dbReference type="PANTHER" id="PTHR45860">
    <property type="entry name" value="TRANSLATION INITIATION FACTOR EIF-2B SUBUNIT ALPHA"/>
    <property type="match status" value="1"/>
</dbReference>
<dbReference type="Proteomes" id="UP000095038">
    <property type="component" value="Unassembled WGS sequence"/>
</dbReference>
<dbReference type="AlphaFoldDB" id="A0A1D2VR22"/>
<dbReference type="InterPro" id="IPR000649">
    <property type="entry name" value="IF-2B-related"/>
</dbReference>
<dbReference type="InterPro" id="IPR042528">
    <property type="entry name" value="elF-2B_alpha_N"/>
</dbReference>
<dbReference type="GO" id="GO:0002183">
    <property type="term" value="P:cytoplasmic translational initiation"/>
    <property type="evidence" value="ECO:0007669"/>
    <property type="project" value="EnsemblFungi"/>
</dbReference>
<dbReference type="InterPro" id="IPR042529">
    <property type="entry name" value="IF_2B-like_C"/>
</dbReference>
<evidence type="ECO:0000256" key="7">
    <source>
        <dbReference type="ARBA" id="ARBA00044236"/>
    </source>
</evidence>
<dbReference type="InParanoid" id="A0A1D2VR22"/>
<evidence type="ECO:0000256" key="1">
    <source>
        <dbReference type="ARBA" id="ARBA00004514"/>
    </source>
</evidence>
<dbReference type="GO" id="GO:0045948">
    <property type="term" value="P:positive regulation of translational initiation"/>
    <property type="evidence" value="ECO:0007669"/>
    <property type="project" value="EnsemblFungi"/>
</dbReference>
<dbReference type="GO" id="GO:0003743">
    <property type="term" value="F:translation initiation factor activity"/>
    <property type="evidence" value="ECO:0007669"/>
    <property type="project" value="UniProtKB-KW"/>
</dbReference>
<dbReference type="FunCoup" id="A0A1D2VR22">
    <property type="interactions" value="1199"/>
</dbReference>
<dbReference type="EMBL" id="KV454475">
    <property type="protein sequence ID" value="ODV64054.1"/>
    <property type="molecule type" value="Genomic_DNA"/>
</dbReference>
<name>A0A1D2VR22_9ASCO</name>
<sequence>MATLTNLVNATSLEFERRRKLDDEEFDIVDCYLKILEEDQEISMPIAAIQALLSFLRFRQPSTQAELIDILKKATNKLKDRVDDSTSLSAGCDLFLRYITRNLNLYKNWDLVKIHLIENGNIFLTRSKESRSKICKIGYKFIKDGDIILVHSFSRVVLQLLVKANEENIRFRAFVTEAKPSKTKYTSINMVEELRKSGIPTKLILDSSVGYVINKIDKILVGAEGVLETGGVVNHIGTYQIGLLAKTANKPLYVAAESHKFVREFPLSQDDFSKRYEKNDIMNFDKSTKSSEEDIIYELNRNPKLDFTPPDYVTALITDLGVLTPSAVSHELIKMWYD</sequence>
<evidence type="ECO:0000313" key="11">
    <source>
        <dbReference type="Proteomes" id="UP000095038"/>
    </source>
</evidence>
<evidence type="ECO:0000256" key="4">
    <source>
        <dbReference type="ARBA" id="ARBA00022540"/>
    </source>
</evidence>
<dbReference type="GO" id="GO:0005851">
    <property type="term" value="C:eukaryotic translation initiation factor 2B complex"/>
    <property type="evidence" value="ECO:0007669"/>
    <property type="project" value="EnsemblFungi"/>
</dbReference>
<dbReference type="GO" id="GO:0005085">
    <property type="term" value="F:guanyl-nucleotide exchange factor activity"/>
    <property type="evidence" value="ECO:0007669"/>
    <property type="project" value="EnsemblFungi"/>
</dbReference>
<dbReference type="Gene3D" id="1.20.120.1070">
    <property type="entry name" value="Translation initiation factor eIF-2B, N-terminal domain"/>
    <property type="match status" value="1"/>
</dbReference>
<evidence type="ECO:0000256" key="8">
    <source>
        <dbReference type="ARBA" id="ARBA00046432"/>
    </source>
</evidence>
<organism evidence="10 11">
    <name type="scientific">Ascoidea rubescens DSM 1968</name>
    <dbReference type="NCBI Taxonomy" id="1344418"/>
    <lineage>
        <taxon>Eukaryota</taxon>
        <taxon>Fungi</taxon>
        <taxon>Dikarya</taxon>
        <taxon>Ascomycota</taxon>
        <taxon>Saccharomycotina</taxon>
        <taxon>Saccharomycetes</taxon>
        <taxon>Ascoideaceae</taxon>
        <taxon>Ascoidea</taxon>
    </lineage>
</organism>
<reference evidence="11" key="1">
    <citation type="submission" date="2016-05" db="EMBL/GenBank/DDBJ databases">
        <title>Comparative genomics of biotechnologically important yeasts.</title>
        <authorList>
            <consortium name="DOE Joint Genome Institute"/>
            <person name="Riley R."/>
            <person name="Haridas S."/>
            <person name="Wolfe K.H."/>
            <person name="Lopes M.R."/>
            <person name="Hittinger C.T."/>
            <person name="Goker M."/>
            <person name="Salamov A."/>
            <person name="Wisecaver J."/>
            <person name="Long T.M."/>
            <person name="Aerts A.L."/>
            <person name="Barry K."/>
            <person name="Choi C."/>
            <person name="Clum A."/>
            <person name="Coughlan A.Y."/>
            <person name="Deshpande S."/>
            <person name="Douglass A.P."/>
            <person name="Hanson S.J."/>
            <person name="Klenk H.-P."/>
            <person name="Labutti K."/>
            <person name="Lapidus A."/>
            <person name="Lindquist E."/>
            <person name="Lipzen A."/>
            <person name="Meier-Kolthoff J.P."/>
            <person name="Ohm R.A."/>
            <person name="Otillar R.P."/>
            <person name="Pangilinan J."/>
            <person name="Peng Y."/>
            <person name="Rokas A."/>
            <person name="Rosa C.A."/>
            <person name="Scheuner C."/>
            <person name="Sibirny A.A."/>
            <person name="Slot J.C."/>
            <person name="Stielow J.B."/>
            <person name="Sun H."/>
            <person name="Kurtzman C.P."/>
            <person name="Blackwell M."/>
            <person name="Grigoriev I.V."/>
            <person name="Jeffries T.W."/>
        </authorList>
    </citation>
    <scope>NUCLEOTIDE SEQUENCE [LARGE SCALE GENOMIC DNA]</scope>
    <source>
        <strain evidence="11">DSM 1968</strain>
    </source>
</reference>
<dbReference type="GO" id="GO:1904262">
    <property type="term" value="P:negative regulation of TORC1 signaling"/>
    <property type="evidence" value="ECO:0007669"/>
    <property type="project" value="EnsemblFungi"/>
</dbReference>
<keyword evidence="11" id="KW-1185">Reference proteome</keyword>
<dbReference type="PANTHER" id="PTHR45860:SF1">
    <property type="entry name" value="TRANSLATION INITIATION FACTOR EIF-2B SUBUNIT ALPHA"/>
    <property type="match status" value="1"/>
</dbReference>
<evidence type="ECO:0000256" key="2">
    <source>
        <dbReference type="ARBA" id="ARBA00007251"/>
    </source>
</evidence>
<dbReference type="GO" id="GO:0005829">
    <property type="term" value="C:cytosol"/>
    <property type="evidence" value="ECO:0007669"/>
    <property type="project" value="UniProtKB-SubCell"/>
</dbReference>
<comment type="subcellular location">
    <subcellularLocation>
        <location evidence="1">Cytoplasm</location>
        <location evidence="1">Cytosol</location>
    </subcellularLocation>
</comment>
<protein>
    <recommendedName>
        <fullName evidence="6">Translation initiation factor eIF2B subunit alpha</fullName>
    </recommendedName>
    <alternativeName>
        <fullName evidence="7">eIF2B GDP-GTP exchange factor subunit alpha</fullName>
    </alternativeName>
</protein>
<keyword evidence="4 10" id="KW-0396">Initiation factor</keyword>
<dbReference type="GO" id="GO:1900036">
    <property type="term" value="P:positive regulation of cellular response to heat"/>
    <property type="evidence" value="ECO:0007669"/>
    <property type="project" value="EnsemblFungi"/>
</dbReference>
<dbReference type="Gene3D" id="3.40.50.10470">
    <property type="entry name" value="Translation initiation factor eif-2b, domain 2"/>
    <property type="match status" value="1"/>
</dbReference>
<dbReference type="Pfam" id="PF01008">
    <property type="entry name" value="IF-2B"/>
    <property type="match status" value="1"/>
</dbReference>
<dbReference type="GeneID" id="30963854"/>
<dbReference type="InterPro" id="IPR037171">
    <property type="entry name" value="NagB/RpiA_transferase-like"/>
</dbReference>
<gene>
    <name evidence="10" type="ORF">ASCRUDRAFT_30774</name>
</gene>
<comment type="subunit">
    <text evidence="8">Component of the translation initiation factor 2B (eIF2B) complex which is a heterodecamer of two sets of five different subunits: alpha, beta, gamma, delta and epsilon. Subunits alpha, beta and delta comprise a regulatory subcomplex and subunits epsilon and gamma comprise a catalytic subcomplex. Within the complex, the hexameric regulatory complex resides at the center, with the two heterodimeric catalytic subcomplexes bound on opposite sides.</text>
</comment>
<keyword evidence="5" id="KW-0648">Protein biosynthesis</keyword>